<keyword evidence="3" id="KW-0413">Isomerase</keyword>
<reference evidence="4" key="1">
    <citation type="submission" date="2016-10" db="EMBL/GenBank/DDBJ databases">
        <authorList>
            <person name="Varghese N."/>
            <person name="Submissions S."/>
        </authorList>
    </citation>
    <scope>NUCLEOTIDE SEQUENCE [LARGE SCALE GENOMIC DNA]</scope>
    <source>
        <strain evidence="4">DSM 12111</strain>
    </source>
</reference>
<dbReference type="Proteomes" id="UP000242849">
    <property type="component" value="Unassembled WGS sequence"/>
</dbReference>
<organism evidence="3 4">
    <name type="scientific">Pseudomonas anguilliseptica</name>
    <dbReference type="NCBI Taxonomy" id="53406"/>
    <lineage>
        <taxon>Bacteria</taxon>
        <taxon>Pseudomonadati</taxon>
        <taxon>Pseudomonadota</taxon>
        <taxon>Gammaproteobacteria</taxon>
        <taxon>Pseudomonadales</taxon>
        <taxon>Pseudomonadaceae</taxon>
        <taxon>Pseudomonas</taxon>
    </lineage>
</organism>
<gene>
    <name evidence="3" type="ORF">SAMN05421553_4708</name>
</gene>
<accession>A0A1H5IJ52</accession>
<dbReference type="EMBL" id="FNSC01000001">
    <property type="protein sequence ID" value="SEE40239.1"/>
    <property type="molecule type" value="Genomic_DNA"/>
</dbReference>
<keyword evidence="4" id="KW-1185">Reference proteome</keyword>
<dbReference type="GO" id="GO:0016872">
    <property type="term" value="F:intramolecular lyase activity"/>
    <property type="evidence" value="ECO:0007669"/>
    <property type="project" value="InterPro"/>
</dbReference>
<dbReference type="RefSeq" id="WP_090387325.1">
    <property type="nucleotide sequence ID" value="NZ_CP156749.1"/>
</dbReference>
<dbReference type="OrthoDB" id="270742at2"/>
<evidence type="ECO:0000256" key="1">
    <source>
        <dbReference type="SAM" id="SignalP"/>
    </source>
</evidence>
<feature type="chain" id="PRO_5017191452" evidence="1">
    <location>
        <begin position="20"/>
        <end position="186"/>
    </location>
</feature>
<proteinExistence type="predicted"/>
<evidence type="ECO:0000313" key="3">
    <source>
        <dbReference type="EMBL" id="SEE40239.1"/>
    </source>
</evidence>
<sequence length="186" mass="20939">MRLLFALTTLLLLSSESFANNRERLQEANFAATHQLEQSSLERKNQSVLTYLWADVYAAAFYAPTEASASQAVSKPLTQRLELYYFRNIDSQDVIKAAWVTLERQHDAATLQRLRPEVDALHATFRDIRPGDRYALNFNQDSGLTLEVNGKVAYTSQNPALAKAYLGIWLSPNGLSDKLRTSLLAD</sequence>
<name>A0A1H5IJ52_PSEAG</name>
<evidence type="ECO:0000259" key="2">
    <source>
        <dbReference type="Pfam" id="PF16036"/>
    </source>
</evidence>
<dbReference type="SUPFAM" id="SSF54626">
    <property type="entry name" value="Chalcone isomerase"/>
    <property type="match status" value="1"/>
</dbReference>
<dbReference type="Gene3D" id="3.50.70.10">
    <property type="match status" value="1"/>
</dbReference>
<protein>
    <submittedName>
        <fullName evidence="3">Chalcone isomerase-like</fullName>
    </submittedName>
</protein>
<dbReference type="InterPro" id="IPR016088">
    <property type="entry name" value="Chalcone_isomerase_3-sand"/>
</dbReference>
<feature type="signal peptide" evidence="1">
    <location>
        <begin position="1"/>
        <end position="19"/>
    </location>
</feature>
<feature type="domain" description="Chalcone isomerase" evidence="2">
    <location>
        <begin position="25"/>
        <end position="184"/>
    </location>
</feature>
<keyword evidence="1" id="KW-0732">Signal</keyword>
<dbReference type="AlphaFoldDB" id="A0A1H5IJ52"/>
<dbReference type="Pfam" id="PF16036">
    <property type="entry name" value="Chalcone_3"/>
    <property type="match status" value="1"/>
</dbReference>
<evidence type="ECO:0000313" key="4">
    <source>
        <dbReference type="Proteomes" id="UP000242849"/>
    </source>
</evidence>
<dbReference type="InterPro" id="IPR016087">
    <property type="entry name" value="Chalcone_isomerase"/>
</dbReference>
<dbReference type="InterPro" id="IPR036298">
    <property type="entry name" value="Chalcone_isomerase_sf"/>
</dbReference>
<dbReference type="STRING" id="53406.SAMN05421553_4708"/>